<feature type="non-terminal residue" evidence="2">
    <location>
        <position position="1"/>
    </location>
</feature>
<evidence type="ECO:0000313" key="3">
    <source>
        <dbReference type="Proteomes" id="UP001275049"/>
    </source>
</evidence>
<keyword evidence="3" id="KW-1185">Reference proteome</keyword>
<reference evidence="2 3" key="1">
    <citation type="submission" date="2023-10" db="EMBL/GenBank/DDBJ databases">
        <title>Whole Genome based description of the genera Actinobaculum and Actinotignum reveals a complex phylogenetic relationship within the species included in the genus Actinotignum.</title>
        <authorList>
            <person name="Jensen C.S."/>
            <person name="Dargis R."/>
            <person name="Kemp M."/>
            <person name="Christensen J.J."/>
        </authorList>
    </citation>
    <scope>NUCLEOTIDE SEQUENCE [LARGE SCALE GENOMIC DNA]</scope>
    <source>
        <strain evidence="2 3">SLA_B974</strain>
    </source>
</reference>
<sequence>HAEFKGDGRFGPDTTHIQQALLFFPDGLEVSEGNKGKAETIASVELPAKNGFYPSVGATQFKMKQDKEGLVPGTYVFVSTFKGDDRVKPFVSPVTDKTEQYTITRTPGIRTTLMYEKQKTVPGYGKRILTDKVCYTNVKPGKEYTVEGTLMDKATGKPLVDAQGKKVTASKTLTPKEANGCVDVEFTVDASLFAGKTTVAFEKLLHEGKEVAV</sequence>
<dbReference type="RefSeq" id="WP_320755637.1">
    <property type="nucleotide sequence ID" value="NZ_JAWNGA010000037.1"/>
</dbReference>
<comment type="caution">
    <text evidence="2">The sequence shown here is derived from an EMBL/GenBank/DDBJ whole genome shotgun (WGS) entry which is preliminary data.</text>
</comment>
<protein>
    <submittedName>
        <fullName evidence="2">VaFE repeat-containing surface-anchored protein</fullName>
    </submittedName>
</protein>
<dbReference type="Pfam" id="PF18202">
    <property type="entry name" value="TQ"/>
    <property type="match status" value="1"/>
</dbReference>
<dbReference type="NCBIfam" id="NF033903">
    <property type="entry name" value="VaFE_rpt"/>
    <property type="match status" value="1"/>
</dbReference>
<gene>
    <name evidence="2" type="ORF">R6G86_09020</name>
</gene>
<dbReference type="InterPro" id="IPR041100">
    <property type="entry name" value="TQ"/>
</dbReference>
<accession>A0ABU5GA97</accession>
<organism evidence="2 3">
    <name type="scientific">Actinotignum urinale</name>
    <dbReference type="NCBI Taxonomy" id="190146"/>
    <lineage>
        <taxon>Bacteria</taxon>
        <taxon>Bacillati</taxon>
        <taxon>Actinomycetota</taxon>
        <taxon>Actinomycetes</taxon>
        <taxon>Actinomycetales</taxon>
        <taxon>Actinomycetaceae</taxon>
        <taxon>Actinotignum</taxon>
    </lineage>
</organism>
<feature type="non-terminal residue" evidence="2">
    <location>
        <position position="213"/>
    </location>
</feature>
<feature type="domain" description="T-Q ester bond containing" evidence="1">
    <location>
        <begin position="107"/>
        <end position="212"/>
    </location>
</feature>
<evidence type="ECO:0000313" key="2">
    <source>
        <dbReference type="EMBL" id="MDY5133859.1"/>
    </source>
</evidence>
<evidence type="ECO:0000259" key="1">
    <source>
        <dbReference type="Pfam" id="PF18202"/>
    </source>
</evidence>
<proteinExistence type="predicted"/>
<dbReference type="Proteomes" id="UP001275049">
    <property type="component" value="Unassembled WGS sequence"/>
</dbReference>
<name>A0ABU5GA97_9ACTO</name>
<dbReference type="EMBL" id="JAWNGA010000037">
    <property type="protein sequence ID" value="MDY5133859.1"/>
    <property type="molecule type" value="Genomic_DNA"/>
</dbReference>
<dbReference type="Gene3D" id="2.60.40.3930">
    <property type="match status" value="1"/>
</dbReference>